<keyword evidence="5 10" id="KW-0812">Transmembrane</keyword>
<dbReference type="Proteomes" id="UP000244803">
    <property type="component" value="Chromosome 2"/>
</dbReference>
<dbReference type="SUPFAM" id="SSF144091">
    <property type="entry name" value="Rhomboid-like"/>
    <property type="match status" value="1"/>
</dbReference>
<feature type="transmembrane region" description="Helical" evidence="10">
    <location>
        <begin position="409"/>
        <end position="427"/>
    </location>
</feature>
<feature type="compositionally biased region" description="Basic and acidic residues" evidence="11">
    <location>
        <begin position="89"/>
        <end position="113"/>
    </location>
</feature>
<organism evidence="13 14">
    <name type="scientific">Theileria orientalis</name>
    <dbReference type="NCBI Taxonomy" id="68886"/>
    <lineage>
        <taxon>Eukaryota</taxon>
        <taxon>Sar</taxon>
        <taxon>Alveolata</taxon>
        <taxon>Apicomplexa</taxon>
        <taxon>Aconoidasida</taxon>
        <taxon>Piroplasmida</taxon>
        <taxon>Theileriidae</taxon>
        <taxon>Theileria</taxon>
    </lineage>
</organism>
<feature type="transmembrane region" description="Helical" evidence="10">
    <location>
        <begin position="512"/>
        <end position="530"/>
    </location>
</feature>
<gene>
    <name evidence="13" type="ORF">MACJ_001436</name>
</gene>
<evidence type="ECO:0000256" key="5">
    <source>
        <dbReference type="ARBA" id="ARBA00022692"/>
    </source>
</evidence>
<protein>
    <recommendedName>
        <fullName evidence="10">Rhomboid-like protease</fullName>
        <ecNumber evidence="10">3.4.21.105</ecNumber>
    </recommendedName>
</protein>
<evidence type="ECO:0000256" key="3">
    <source>
        <dbReference type="ARBA" id="ARBA00009045"/>
    </source>
</evidence>
<evidence type="ECO:0000256" key="8">
    <source>
        <dbReference type="ARBA" id="ARBA00022989"/>
    </source>
</evidence>
<dbReference type="InterPro" id="IPR002610">
    <property type="entry name" value="Peptidase_S54_rhomboid-like"/>
</dbReference>
<evidence type="ECO:0000256" key="2">
    <source>
        <dbReference type="ARBA" id="ARBA00004141"/>
    </source>
</evidence>
<feature type="transmembrane region" description="Helical" evidence="10">
    <location>
        <begin position="609"/>
        <end position="632"/>
    </location>
</feature>
<keyword evidence="7 10" id="KW-0720">Serine protease</keyword>
<keyword evidence="9 10" id="KW-0472">Membrane</keyword>
<dbReference type="Pfam" id="PF01694">
    <property type="entry name" value="Rhomboid"/>
    <property type="match status" value="1"/>
</dbReference>
<dbReference type="PANTHER" id="PTHR22936:SF69">
    <property type="entry name" value="RHOMBOID-LIKE PROTEIN"/>
    <property type="match status" value="1"/>
</dbReference>
<evidence type="ECO:0000313" key="14">
    <source>
        <dbReference type="Proteomes" id="UP000244803"/>
    </source>
</evidence>
<keyword evidence="8 10" id="KW-1133">Transmembrane helix</keyword>
<dbReference type="GO" id="GO:0016020">
    <property type="term" value="C:membrane"/>
    <property type="evidence" value="ECO:0007669"/>
    <property type="project" value="UniProtKB-SubCell"/>
</dbReference>
<feature type="transmembrane region" description="Helical" evidence="10">
    <location>
        <begin position="489"/>
        <end position="506"/>
    </location>
</feature>
<feature type="region of interest" description="Disordered" evidence="11">
    <location>
        <begin position="160"/>
        <end position="188"/>
    </location>
</feature>
<dbReference type="InterPro" id="IPR022764">
    <property type="entry name" value="Peptidase_S54_rhomboid_dom"/>
</dbReference>
<sequence>MDDILVGDEPNRLKFDLNEGEEKSVNNAVNDLDVSNKDALPLFEPIKQKDPGYLGTENSNGEDLLTGVDKTSAQWLNSKGKLRNRQNVKNKEKGAKLRRKNDEMTPENNEIRKSPKCVSKQKISREKVTRLRRKFEKESKNIQTQSKLFSFFKRTRVFDEFGEPNQPKANEKSPAEISEGEMDSADSNEKFDLMENGDLSYGADYENNYRSDGIRADQAEMNRRKKLMENTGLLRDEDTDKMKGNENGVLLKRATKKMQRYVLNKPKSESIPTLMGHFPVLISTTFIILIVFVAEMVLNRVSFNGRCISKVLYPAAGLNKKPYHVIFGYGACEYNLQQKSDTMVFLGNKANDKGWPSQLVSDEAVVDSSASFDSPNNRVFNLFGCLDANYIRNYNESFRLFWSMLMHKGLLHMLFNLLAQSQILWIIEPDWGTLRTASTFFIGGLVGSMSAAVFEPSFNVLGSSGCLFGLIASLIPYCIENWTLLGSPIYIFFFTLIITVISLLAFNNTVSVYSHMGGWIGGFLWGFATLRSNFNLKDCAIKESLLLSPLFSGKLTPEAKSKIRQSYQAKQVICINKIRVQNKNKSQSKKMKEMLMYPVKYFKRGPYDILIRIVPLIVLIVIIVTLYCYLFVESLYSKMFPLNEQSKLSQCCYLMTKGEGGFTKKVFWCFENYQNAQALCEVKPKPQSA</sequence>
<dbReference type="GO" id="GO:0004252">
    <property type="term" value="F:serine-type endopeptidase activity"/>
    <property type="evidence" value="ECO:0007669"/>
    <property type="project" value="InterPro"/>
</dbReference>
<keyword evidence="4 10" id="KW-0645">Protease</keyword>
<dbReference type="PANTHER" id="PTHR22936">
    <property type="entry name" value="RHOMBOID-RELATED"/>
    <property type="match status" value="1"/>
</dbReference>
<dbReference type="GO" id="GO:0006508">
    <property type="term" value="P:proteolysis"/>
    <property type="evidence" value="ECO:0007669"/>
    <property type="project" value="UniProtKB-KW"/>
</dbReference>
<comment type="function">
    <text evidence="10">Serine protease involved in intramembrane proteolysis.</text>
</comment>
<dbReference type="Gene3D" id="1.20.1540.10">
    <property type="entry name" value="Rhomboid-like"/>
    <property type="match status" value="1"/>
</dbReference>
<reference evidence="13" key="1">
    <citation type="submission" date="2022-07" db="EMBL/GenBank/DDBJ databases">
        <title>Evaluation of T. orientalis genome assembly methods using nanopore sequencing and analysis of variation between genomes.</title>
        <authorList>
            <person name="Yam J."/>
            <person name="Micallef M.L."/>
            <person name="Liu M."/>
            <person name="Djordjevic S.P."/>
            <person name="Bogema D.R."/>
            <person name="Jenkins C."/>
        </authorList>
    </citation>
    <scope>NUCLEOTIDE SEQUENCE</scope>
    <source>
        <strain evidence="13">Fish Creek</strain>
    </source>
</reference>
<comment type="subcellular location">
    <subcellularLocation>
        <location evidence="2 10">Membrane</location>
        <topology evidence="2 10">Multi-pass membrane protein</topology>
    </subcellularLocation>
</comment>
<feature type="transmembrane region" description="Helical" evidence="10">
    <location>
        <begin position="458"/>
        <end position="477"/>
    </location>
</feature>
<evidence type="ECO:0000256" key="7">
    <source>
        <dbReference type="ARBA" id="ARBA00022825"/>
    </source>
</evidence>
<comment type="caution">
    <text evidence="10">Lacks conserved residue(s) required for the propagation of feature annotation.</text>
</comment>
<dbReference type="InterPro" id="IPR035952">
    <property type="entry name" value="Rhomboid-like_sf"/>
</dbReference>
<feature type="region of interest" description="Disordered" evidence="11">
    <location>
        <begin position="85"/>
        <end position="123"/>
    </location>
</feature>
<accession>A0A976M8A7</accession>
<feature type="domain" description="Peptidase S54 rhomboid" evidence="12">
    <location>
        <begin position="396"/>
        <end position="531"/>
    </location>
</feature>
<dbReference type="EC" id="3.4.21.105" evidence="10"/>
<comment type="similarity">
    <text evidence="3 10">Belongs to the peptidase S54 family.</text>
</comment>
<name>A0A976M8A7_THEOR</name>
<comment type="catalytic activity">
    <reaction evidence="1 10">
        <text>Cleaves type-1 transmembrane domains using a catalytic dyad composed of serine and histidine that are contributed by different transmembrane domains.</text>
        <dbReference type="EC" id="3.4.21.105"/>
    </reaction>
</comment>
<evidence type="ECO:0000313" key="13">
    <source>
        <dbReference type="EMBL" id="UKJ90502.1"/>
    </source>
</evidence>
<dbReference type="OrthoDB" id="418595at2759"/>
<evidence type="ECO:0000256" key="9">
    <source>
        <dbReference type="ARBA" id="ARBA00023136"/>
    </source>
</evidence>
<feature type="transmembrane region" description="Helical" evidence="10">
    <location>
        <begin position="274"/>
        <end position="298"/>
    </location>
</feature>
<evidence type="ECO:0000259" key="12">
    <source>
        <dbReference type="Pfam" id="PF01694"/>
    </source>
</evidence>
<keyword evidence="6 10" id="KW-0378">Hydrolase</keyword>
<evidence type="ECO:0000256" key="1">
    <source>
        <dbReference type="ARBA" id="ARBA00000156"/>
    </source>
</evidence>
<evidence type="ECO:0000256" key="11">
    <source>
        <dbReference type="SAM" id="MobiDB-lite"/>
    </source>
</evidence>
<evidence type="ECO:0000256" key="10">
    <source>
        <dbReference type="RuleBase" id="RU362115"/>
    </source>
</evidence>
<evidence type="ECO:0000256" key="4">
    <source>
        <dbReference type="ARBA" id="ARBA00022670"/>
    </source>
</evidence>
<dbReference type="AlphaFoldDB" id="A0A976M8A7"/>
<proteinExistence type="inferred from homology"/>
<dbReference type="EMBL" id="CP056068">
    <property type="protein sequence ID" value="UKJ90502.1"/>
    <property type="molecule type" value="Genomic_DNA"/>
</dbReference>
<evidence type="ECO:0000256" key="6">
    <source>
        <dbReference type="ARBA" id="ARBA00022801"/>
    </source>
</evidence>